<dbReference type="NCBIfam" id="NF000942">
    <property type="entry name" value="PRK00094.1-4"/>
    <property type="match status" value="1"/>
</dbReference>
<dbReference type="HAMAP" id="MF_00394">
    <property type="entry name" value="NAD_Glyc3P_dehydrog"/>
    <property type="match status" value="1"/>
</dbReference>
<feature type="binding site" evidence="9">
    <location>
        <position position="257"/>
    </location>
    <ligand>
        <name>sn-glycerol 3-phosphate</name>
        <dbReference type="ChEBI" id="CHEBI:57597"/>
    </ligand>
</feature>
<dbReference type="InterPro" id="IPR036291">
    <property type="entry name" value="NAD(P)-bd_dom_sf"/>
</dbReference>
<comment type="catalytic activity">
    <reaction evidence="9 14">
        <text>sn-glycerol 3-phosphate + NADP(+) = dihydroxyacetone phosphate + NADPH + H(+)</text>
        <dbReference type="Rhea" id="RHEA:11096"/>
        <dbReference type="ChEBI" id="CHEBI:15378"/>
        <dbReference type="ChEBI" id="CHEBI:57597"/>
        <dbReference type="ChEBI" id="CHEBI:57642"/>
        <dbReference type="ChEBI" id="CHEBI:57783"/>
        <dbReference type="ChEBI" id="CHEBI:58349"/>
        <dbReference type="EC" id="1.1.1.94"/>
    </reaction>
</comment>
<sequence length="336" mass="36157">MNFCILPAGAWGTAVAIHLDALGENVTLVPREESQAERMRETRENEEFLAGYPLGETMTVTHEYQPALGEADVCIIAAPTKFLRNVCREIRESLAQNSSGKLKLILTLTKGVEEGTQQFPYEVIQEELPGYAVGTLSGPTFASQVAGHQPSAIVLASTLEGGEAEEIQKAMSGPALRVYRSSDLKGVSLGGSLKNVYAIASGCCDGLGLTDNAKAALLTRSLAEMHRIGTALGGETATFYGLSGMGDLVLTCNGQESRNRTFGELIATGVTIDELINERKMTVEGYKTCLGYHKLCQEKGIDAPIIEQIYETLYNGVSPKDGIERLMTRDLKAESL</sequence>
<comment type="catalytic activity">
    <reaction evidence="9">
        <text>sn-glycerol 3-phosphate + NAD(+) = dihydroxyacetone phosphate + NADH + H(+)</text>
        <dbReference type="Rhea" id="RHEA:11092"/>
        <dbReference type="ChEBI" id="CHEBI:15378"/>
        <dbReference type="ChEBI" id="CHEBI:57540"/>
        <dbReference type="ChEBI" id="CHEBI:57597"/>
        <dbReference type="ChEBI" id="CHEBI:57642"/>
        <dbReference type="ChEBI" id="CHEBI:57945"/>
        <dbReference type="EC" id="1.1.1.94"/>
    </reaction>
</comment>
<evidence type="ECO:0000256" key="9">
    <source>
        <dbReference type="HAMAP-Rule" id="MF_00394"/>
    </source>
</evidence>
<feature type="domain" description="Glycerol-3-phosphate dehydrogenase NAD-dependent C-terminal" evidence="16">
    <location>
        <begin position="183"/>
        <end position="323"/>
    </location>
</feature>
<dbReference type="EMBL" id="JAENIL010000001">
    <property type="protein sequence ID" value="MBK1875359.1"/>
    <property type="molecule type" value="Genomic_DNA"/>
</dbReference>
<feature type="binding site" evidence="9">
    <location>
        <position position="110"/>
    </location>
    <ligand>
        <name>NADPH</name>
        <dbReference type="ChEBI" id="CHEBI:57783"/>
    </ligand>
</feature>
<feature type="active site" description="Proton acceptor" evidence="9 10">
    <location>
        <position position="194"/>
    </location>
</feature>
<dbReference type="Pfam" id="PF07479">
    <property type="entry name" value="NAD_Gly3P_dh_C"/>
    <property type="match status" value="1"/>
</dbReference>
<reference evidence="17" key="1">
    <citation type="submission" date="2021-01" db="EMBL/GenBank/DDBJ databases">
        <title>Modified the classification status of verrucomicrobia.</title>
        <authorList>
            <person name="Feng X."/>
        </authorList>
    </citation>
    <scope>NUCLEOTIDE SEQUENCE</scope>
    <source>
        <strain evidence="17">KCTC 13126</strain>
    </source>
</reference>
<feature type="domain" description="Glycerol-3-phosphate dehydrogenase NAD-dependent N-terminal" evidence="15">
    <location>
        <begin position="4"/>
        <end position="158"/>
    </location>
</feature>
<dbReference type="InterPro" id="IPR011128">
    <property type="entry name" value="G3P_DH_NAD-dep_N"/>
</dbReference>
<evidence type="ECO:0000256" key="10">
    <source>
        <dbReference type="PIRSR" id="PIRSR000114-1"/>
    </source>
</evidence>
<dbReference type="Gene3D" id="3.40.50.720">
    <property type="entry name" value="NAD(P)-binding Rossmann-like Domain"/>
    <property type="match status" value="1"/>
</dbReference>
<evidence type="ECO:0000256" key="12">
    <source>
        <dbReference type="PIRSR" id="PIRSR000114-3"/>
    </source>
</evidence>
<comment type="subcellular location">
    <subcellularLocation>
        <location evidence="9">Cytoplasm</location>
    </subcellularLocation>
</comment>
<evidence type="ECO:0000256" key="3">
    <source>
        <dbReference type="ARBA" id="ARBA00022857"/>
    </source>
</evidence>
<feature type="binding site" evidence="9">
    <location>
        <position position="258"/>
    </location>
    <ligand>
        <name>NADPH</name>
        <dbReference type="ChEBI" id="CHEBI:57783"/>
    </ligand>
</feature>
<keyword evidence="2 9" id="KW-0444">Lipid biosynthesis</keyword>
<evidence type="ECO:0000256" key="4">
    <source>
        <dbReference type="ARBA" id="ARBA00023002"/>
    </source>
</evidence>
<feature type="binding site" evidence="12">
    <location>
        <position position="142"/>
    </location>
    <ligand>
        <name>NAD(+)</name>
        <dbReference type="ChEBI" id="CHEBI:57540"/>
    </ligand>
</feature>
<dbReference type="FunFam" id="1.10.1040.10:FF:000001">
    <property type="entry name" value="Glycerol-3-phosphate dehydrogenase [NAD(P)+]"/>
    <property type="match status" value="1"/>
</dbReference>
<keyword evidence="9" id="KW-0963">Cytoplasm</keyword>
<comment type="function">
    <text evidence="9">Catalyzes the reduction of the glycolytic intermediate dihydroxyacetone phosphate (DHAP) to sn-glycerol 3-phosphate (G3P), the key precursor for phospholipid synthesis.</text>
</comment>
<proteinExistence type="inferred from homology"/>
<evidence type="ECO:0000256" key="5">
    <source>
        <dbReference type="ARBA" id="ARBA00023027"/>
    </source>
</evidence>
<evidence type="ECO:0000259" key="15">
    <source>
        <dbReference type="Pfam" id="PF01210"/>
    </source>
</evidence>
<dbReference type="GO" id="GO:0008654">
    <property type="term" value="P:phospholipid biosynthetic process"/>
    <property type="evidence" value="ECO:0007669"/>
    <property type="project" value="UniProtKB-KW"/>
</dbReference>
<evidence type="ECO:0000313" key="17">
    <source>
        <dbReference type="EMBL" id="MBK1875359.1"/>
    </source>
</evidence>
<feature type="binding site" evidence="9">
    <location>
        <position position="259"/>
    </location>
    <ligand>
        <name>sn-glycerol 3-phosphate</name>
        <dbReference type="ChEBI" id="CHEBI:57597"/>
    </ligand>
</feature>
<organism evidence="17 18">
    <name type="scientific">Pelagicoccus mobilis</name>
    <dbReference type="NCBI Taxonomy" id="415221"/>
    <lineage>
        <taxon>Bacteria</taxon>
        <taxon>Pseudomonadati</taxon>
        <taxon>Verrucomicrobiota</taxon>
        <taxon>Opitutia</taxon>
        <taxon>Puniceicoccales</taxon>
        <taxon>Pelagicoccaceae</taxon>
        <taxon>Pelagicoccus</taxon>
    </lineage>
</organism>
<feature type="binding site" evidence="9">
    <location>
        <position position="11"/>
    </location>
    <ligand>
        <name>NADPH</name>
        <dbReference type="ChEBI" id="CHEBI:57783"/>
    </ligand>
</feature>
<dbReference type="InterPro" id="IPR006168">
    <property type="entry name" value="G3P_DH_NAD-dep"/>
</dbReference>
<evidence type="ECO:0000256" key="1">
    <source>
        <dbReference type="ARBA" id="ARBA00011009"/>
    </source>
</evidence>
<feature type="binding site" evidence="9">
    <location>
        <position position="247"/>
    </location>
    <ligand>
        <name>sn-glycerol 3-phosphate</name>
        <dbReference type="ChEBI" id="CHEBI:57597"/>
    </ligand>
</feature>
<comment type="pathway">
    <text evidence="9">Membrane lipid metabolism; glycerophospholipid metabolism.</text>
</comment>
<dbReference type="AlphaFoldDB" id="A0A934VPB3"/>
<dbReference type="GO" id="GO:0005829">
    <property type="term" value="C:cytosol"/>
    <property type="evidence" value="ECO:0007669"/>
    <property type="project" value="TreeGrafter"/>
</dbReference>
<evidence type="ECO:0000259" key="16">
    <source>
        <dbReference type="Pfam" id="PF07479"/>
    </source>
</evidence>
<dbReference type="InterPro" id="IPR013328">
    <property type="entry name" value="6PGD_dom2"/>
</dbReference>
<keyword evidence="6 9" id="KW-0443">Lipid metabolism</keyword>
<dbReference type="GO" id="GO:0051287">
    <property type="term" value="F:NAD binding"/>
    <property type="evidence" value="ECO:0007669"/>
    <property type="project" value="InterPro"/>
</dbReference>
<dbReference type="SUPFAM" id="SSF48179">
    <property type="entry name" value="6-phosphogluconate dehydrogenase C-terminal domain-like"/>
    <property type="match status" value="1"/>
</dbReference>
<feature type="binding site" evidence="12">
    <location>
        <position position="258"/>
    </location>
    <ligand>
        <name>NAD(+)</name>
        <dbReference type="ChEBI" id="CHEBI:57540"/>
    </ligand>
</feature>
<comment type="caution">
    <text evidence="17">The sequence shown here is derived from an EMBL/GenBank/DDBJ whole genome shotgun (WGS) entry which is preliminary data.</text>
</comment>
<dbReference type="InterPro" id="IPR008927">
    <property type="entry name" value="6-PGluconate_DH-like_C_sf"/>
</dbReference>
<keyword evidence="3 9" id="KW-0521">NADP</keyword>
<evidence type="ECO:0000256" key="11">
    <source>
        <dbReference type="PIRSR" id="PIRSR000114-2"/>
    </source>
</evidence>
<dbReference type="InterPro" id="IPR006109">
    <property type="entry name" value="G3P_DH_NAD-dep_C"/>
</dbReference>
<evidence type="ECO:0000256" key="2">
    <source>
        <dbReference type="ARBA" id="ARBA00022516"/>
    </source>
</evidence>
<dbReference type="GO" id="GO:0005975">
    <property type="term" value="P:carbohydrate metabolic process"/>
    <property type="evidence" value="ECO:0007669"/>
    <property type="project" value="InterPro"/>
</dbReference>
<accession>A0A934VPB3</accession>
<dbReference type="GO" id="GO:0047952">
    <property type="term" value="F:glycerol-3-phosphate dehydrogenase [NAD(P)+] activity"/>
    <property type="evidence" value="ECO:0007669"/>
    <property type="project" value="UniProtKB-UniRule"/>
</dbReference>
<dbReference type="NCBIfam" id="NF000940">
    <property type="entry name" value="PRK00094.1-2"/>
    <property type="match status" value="1"/>
</dbReference>
<dbReference type="Pfam" id="PF01210">
    <property type="entry name" value="NAD_Gly3P_dh_N"/>
    <property type="match status" value="1"/>
</dbReference>
<feature type="binding site" evidence="11">
    <location>
        <begin position="258"/>
        <end position="259"/>
    </location>
    <ligand>
        <name>substrate</name>
    </ligand>
</feature>
<keyword evidence="7 9" id="KW-0594">Phospholipid biosynthesis</keyword>
<evidence type="ECO:0000256" key="8">
    <source>
        <dbReference type="ARBA" id="ARBA00023264"/>
    </source>
</evidence>
<feature type="binding site" evidence="9">
    <location>
        <position position="284"/>
    </location>
    <ligand>
        <name>NADPH</name>
        <dbReference type="ChEBI" id="CHEBI:57783"/>
    </ligand>
</feature>
<keyword evidence="9" id="KW-0547">Nucleotide-binding</keyword>
<evidence type="ECO:0000313" key="18">
    <source>
        <dbReference type="Proteomes" id="UP000617628"/>
    </source>
</evidence>
<dbReference type="GO" id="GO:0046167">
    <property type="term" value="P:glycerol-3-phosphate biosynthetic process"/>
    <property type="evidence" value="ECO:0007669"/>
    <property type="project" value="UniProtKB-UniRule"/>
</dbReference>
<comment type="caution">
    <text evidence="9">Lacks conserved residue(s) required for the propagation of feature annotation.</text>
</comment>
<feature type="binding site" evidence="11">
    <location>
        <position position="110"/>
    </location>
    <ligand>
        <name>substrate</name>
    </ligand>
</feature>
<dbReference type="EC" id="1.1.1.94" evidence="9"/>
<dbReference type="Proteomes" id="UP000617628">
    <property type="component" value="Unassembled WGS sequence"/>
</dbReference>
<dbReference type="SUPFAM" id="SSF51735">
    <property type="entry name" value="NAD(P)-binding Rossmann-fold domains"/>
    <property type="match status" value="1"/>
</dbReference>
<dbReference type="PANTHER" id="PTHR11728:SF1">
    <property type="entry name" value="GLYCEROL-3-PHOSPHATE DEHYDROGENASE [NAD(+)] 2, CHLOROPLASTIC"/>
    <property type="match status" value="1"/>
</dbReference>
<keyword evidence="18" id="KW-1185">Reference proteome</keyword>
<dbReference type="GO" id="GO:0046168">
    <property type="term" value="P:glycerol-3-phosphate catabolic process"/>
    <property type="evidence" value="ECO:0007669"/>
    <property type="project" value="InterPro"/>
</dbReference>
<evidence type="ECO:0000256" key="6">
    <source>
        <dbReference type="ARBA" id="ARBA00023098"/>
    </source>
</evidence>
<feature type="binding site" evidence="9">
    <location>
        <position position="194"/>
    </location>
    <ligand>
        <name>sn-glycerol 3-phosphate</name>
        <dbReference type="ChEBI" id="CHEBI:57597"/>
    </ligand>
</feature>
<name>A0A934VPB3_9BACT</name>
<dbReference type="PIRSF" id="PIRSF000114">
    <property type="entry name" value="Glycerol-3-P_dh"/>
    <property type="match status" value="1"/>
</dbReference>
<evidence type="ECO:0000256" key="13">
    <source>
        <dbReference type="RuleBase" id="RU000437"/>
    </source>
</evidence>
<dbReference type="PANTHER" id="PTHR11728">
    <property type="entry name" value="GLYCEROL-3-PHOSPHATE DEHYDROGENASE"/>
    <property type="match status" value="1"/>
</dbReference>
<keyword evidence="8 9" id="KW-1208">Phospholipid metabolism</keyword>
<dbReference type="GO" id="GO:0006650">
    <property type="term" value="P:glycerophospholipid metabolic process"/>
    <property type="evidence" value="ECO:0007669"/>
    <property type="project" value="UniProtKB-UniRule"/>
</dbReference>
<dbReference type="RefSeq" id="WP_200353573.1">
    <property type="nucleotide sequence ID" value="NZ_JAENIL010000001.1"/>
</dbReference>
<feature type="binding site" evidence="9">
    <location>
        <position position="138"/>
    </location>
    <ligand>
        <name>sn-glycerol 3-phosphate</name>
        <dbReference type="ChEBI" id="CHEBI:57597"/>
    </ligand>
</feature>
<evidence type="ECO:0000256" key="7">
    <source>
        <dbReference type="ARBA" id="ARBA00023209"/>
    </source>
</evidence>
<protein>
    <recommendedName>
        <fullName evidence="9">Glycerol-3-phosphate dehydrogenase [NAD(P)+]</fullName>
        <ecNumber evidence="9">1.1.1.94</ecNumber>
    </recommendedName>
    <alternativeName>
        <fullName evidence="9">NAD(P)(+)-dependent glycerol-3-phosphate dehydrogenase</fullName>
    </alternativeName>
    <alternativeName>
        <fullName evidence="9">NAD(P)H-dependent dihydroxyacetone-phosphate reductase</fullName>
    </alternativeName>
</protein>
<keyword evidence="4 9" id="KW-0560">Oxidoreductase</keyword>
<comment type="similarity">
    <text evidence="1 9 13">Belongs to the NAD-dependent glycerol-3-phosphate dehydrogenase family.</text>
</comment>
<dbReference type="PRINTS" id="PR00077">
    <property type="entry name" value="GPDHDRGNASE"/>
</dbReference>
<feature type="binding site" evidence="9">
    <location>
        <position position="258"/>
    </location>
    <ligand>
        <name>sn-glycerol 3-phosphate</name>
        <dbReference type="ChEBI" id="CHEBI:57597"/>
    </ligand>
</feature>
<feature type="binding site" evidence="9">
    <location>
        <position position="142"/>
    </location>
    <ligand>
        <name>NADPH</name>
        <dbReference type="ChEBI" id="CHEBI:57783"/>
    </ligand>
</feature>
<evidence type="ECO:0000256" key="14">
    <source>
        <dbReference type="RuleBase" id="RU000439"/>
    </source>
</evidence>
<feature type="binding site" evidence="9">
    <location>
        <position position="31"/>
    </location>
    <ligand>
        <name>NADPH</name>
        <dbReference type="ChEBI" id="CHEBI:57783"/>
    </ligand>
</feature>
<feature type="binding site" evidence="9">
    <location>
        <position position="140"/>
    </location>
    <ligand>
        <name>sn-glycerol 3-phosphate</name>
        <dbReference type="ChEBI" id="CHEBI:57597"/>
    </ligand>
</feature>
<keyword evidence="5 9" id="KW-0520">NAD</keyword>
<feature type="binding site" evidence="9">
    <location>
        <position position="110"/>
    </location>
    <ligand>
        <name>sn-glycerol 3-phosphate</name>
        <dbReference type="ChEBI" id="CHEBI:57597"/>
    </ligand>
</feature>
<gene>
    <name evidence="9" type="primary">gpsA</name>
    <name evidence="17" type="ORF">JIN87_00695</name>
</gene>
<dbReference type="Gene3D" id="1.10.1040.10">
    <property type="entry name" value="N-(1-d-carboxylethyl)-l-norvaline Dehydrogenase, domain 2"/>
    <property type="match status" value="1"/>
</dbReference>
<feature type="binding site" evidence="12">
    <location>
        <position position="82"/>
    </location>
    <ligand>
        <name>NAD(+)</name>
        <dbReference type="ChEBI" id="CHEBI:57540"/>
    </ligand>
</feature>